<dbReference type="EMBL" id="CAJVPZ010008778">
    <property type="protein sequence ID" value="CAG8601844.1"/>
    <property type="molecule type" value="Genomic_DNA"/>
</dbReference>
<dbReference type="GO" id="GO:0005829">
    <property type="term" value="C:cytosol"/>
    <property type="evidence" value="ECO:0007669"/>
    <property type="project" value="TreeGrafter"/>
</dbReference>
<organism evidence="1 2">
    <name type="scientific">Racocetra fulgida</name>
    <dbReference type="NCBI Taxonomy" id="60492"/>
    <lineage>
        <taxon>Eukaryota</taxon>
        <taxon>Fungi</taxon>
        <taxon>Fungi incertae sedis</taxon>
        <taxon>Mucoromycota</taxon>
        <taxon>Glomeromycotina</taxon>
        <taxon>Glomeromycetes</taxon>
        <taxon>Diversisporales</taxon>
        <taxon>Gigasporaceae</taxon>
        <taxon>Racocetra</taxon>
    </lineage>
</organism>
<dbReference type="InterPro" id="IPR050865">
    <property type="entry name" value="BEACH_Domain"/>
</dbReference>
<dbReference type="OrthoDB" id="2416716at2759"/>
<dbReference type="PANTHER" id="PTHR13743">
    <property type="entry name" value="BEIGE/BEACH-RELATED"/>
    <property type="match status" value="1"/>
</dbReference>
<dbReference type="Proteomes" id="UP000789396">
    <property type="component" value="Unassembled WGS sequence"/>
</dbReference>
<comment type="caution">
    <text evidence="1">The sequence shown here is derived from an EMBL/GenBank/DDBJ whole genome shotgun (WGS) entry which is preliminary data.</text>
</comment>
<keyword evidence="2" id="KW-1185">Reference proteome</keyword>
<dbReference type="GO" id="GO:0019901">
    <property type="term" value="F:protein kinase binding"/>
    <property type="evidence" value="ECO:0007669"/>
    <property type="project" value="TreeGrafter"/>
</dbReference>
<reference evidence="1" key="1">
    <citation type="submission" date="2021-06" db="EMBL/GenBank/DDBJ databases">
        <authorList>
            <person name="Kallberg Y."/>
            <person name="Tangrot J."/>
            <person name="Rosling A."/>
        </authorList>
    </citation>
    <scope>NUCLEOTIDE SEQUENCE</scope>
    <source>
        <strain evidence="1">IN212</strain>
    </source>
</reference>
<evidence type="ECO:0000313" key="1">
    <source>
        <dbReference type="EMBL" id="CAG8601844.1"/>
    </source>
</evidence>
<dbReference type="Gene3D" id="2.60.120.200">
    <property type="match status" value="1"/>
</dbReference>
<dbReference type="PANTHER" id="PTHR13743:SF112">
    <property type="entry name" value="BEACH DOMAIN-CONTAINING PROTEIN"/>
    <property type="match status" value="1"/>
</dbReference>
<proteinExistence type="predicted"/>
<dbReference type="InterPro" id="IPR013320">
    <property type="entry name" value="ConA-like_dom_sf"/>
</dbReference>
<accession>A0A9N9GH24</accession>
<feature type="non-terminal residue" evidence="1">
    <location>
        <position position="1"/>
    </location>
</feature>
<gene>
    <name evidence="1" type="ORF">RFULGI_LOCUS6636</name>
</gene>
<dbReference type="SUPFAM" id="SSF49899">
    <property type="entry name" value="Concanavalin A-like lectins/glucanases"/>
    <property type="match status" value="1"/>
</dbReference>
<dbReference type="GO" id="GO:0016020">
    <property type="term" value="C:membrane"/>
    <property type="evidence" value="ECO:0007669"/>
    <property type="project" value="TreeGrafter"/>
</dbReference>
<name>A0A9N9GH24_9GLOM</name>
<dbReference type="AlphaFoldDB" id="A0A9N9GH24"/>
<dbReference type="GO" id="GO:0008104">
    <property type="term" value="P:intracellular protein localization"/>
    <property type="evidence" value="ECO:0007669"/>
    <property type="project" value="TreeGrafter"/>
</dbReference>
<protein>
    <submittedName>
        <fullName evidence="1">11605_t:CDS:1</fullName>
    </submittedName>
</protein>
<sequence length="200" mass="22640">MNFFYFKGIESGIELSTIEKFPVNGYSFFTWIKMDAMTSSKGCMEHGGYVPRLFSFFTEAGEGIEAYFENNSLCFRCKKGDIISTVTMTNFKFTQKRWYFIAIVHYPTKKGWTTTPSELKVVVDGNIKFKDRLEYPADYNSQSFNNCVIGASPAIQPLTNLDDISSNASSSVPNSGLHNCFRGQMTAVYMLNDVLTDEQI</sequence>
<evidence type="ECO:0000313" key="2">
    <source>
        <dbReference type="Proteomes" id="UP000789396"/>
    </source>
</evidence>
<feature type="non-terminal residue" evidence="1">
    <location>
        <position position="200"/>
    </location>
</feature>